<dbReference type="InterPro" id="IPR001789">
    <property type="entry name" value="Sig_transdc_resp-reg_receiver"/>
</dbReference>
<evidence type="ECO:0000259" key="5">
    <source>
        <dbReference type="PROSITE" id="PS50110"/>
    </source>
</evidence>
<dbReference type="PANTHER" id="PTHR43214">
    <property type="entry name" value="TWO-COMPONENT RESPONSE REGULATOR"/>
    <property type="match status" value="1"/>
</dbReference>
<dbReference type="InterPro" id="IPR058245">
    <property type="entry name" value="NreC/VraR/RcsB-like_REC"/>
</dbReference>
<feature type="modified residue" description="4-aspartylphosphate" evidence="3">
    <location>
        <position position="62"/>
    </location>
</feature>
<dbReference type="SMART" id="SM00448">
    <property type="entry name" value="REC"/>
    <property type="match status" value="1"/>
</dbReference>
<dbReference type="CDD" id="cd17535">
    <property type="entry name" value="REC_NarL-like"/>
    <property type="match status" value="1"/>
</dbReference>
<dbReference type="PRINTS" id="PR00038">
    <property type="entry name" value="HTHLUXR"/>
</dbReference>
<evidence type="ECO:0000256" key="1">
    <source>
        <dbReference type="ARBA" id="ARBA00022553"/>
    </source>
</evidence>
<dbReference type="PROSITE" id="PS50110">
    <property type="entry name" value="RESPONSE_REGULATORY"/>
    <property type="match status" value="1"/>
</dbReference>
<name>A0ABT6BCM5_9GAMM</name>
<dbReference type="InterPro" id="IPR039420">
    <property type="entry name" value="WalR-like"/>
</dbReference>
<dbReference type="Pfam" id="PF00196">
    <property type="entry name" value="GerE"/>
    <property type="match status" value="1"/>
</dbReference>
<proteinExistence type="predicted"/>
<feature type="domain" description="HTH luxR-type" evidence="4">
    <location>
        <begin position="144"/>
        <end position="209"/>
    </location>
</feature>
<dbReference type="PANTHER" id="PTHR43214:SF17">
    <property type="entry name" value="TRANSCRIPTIONAL REGULATORY PROTEIN RCSB"/>
    <property type="match status" value="1"/>
</dbReference>
<organism evidence="6 7">
    <name type="scientific">Luteibacter sahnii</name>
    <dbReference type="NCBI Taxonomy" id="3021977"/>
    <lineage>
        <taxon>Bacteria</taxon>
        <taxon>Pseudomonadati</taxon>
        <taxon>Pseudomonadota</taxon>
        <taxon>Gammaproteobacteria</taxon>
        <taxon>Lysobacterales</taxon>
        <taxon>Rhodanobacteraceae</taxon>
        <taxon>Luteibacter</taxon>
    </lineage>
</organism>
<dbReference type="Proteomes" id="UP001528850">
    <property type="component" value="Unassembled WGS sequence"/>
</dbReference>
<accession>A0ABT6BCM5</accession>
<dbReference type="RefSeq" id="WP_320551825.1">
    <property type="nucleotide sequence ID" value="NZ_JAQLOK010000004.1"/>
</dbReference>
<dbReference type="InterPro" id="IPR016032">
    <property type="entry name" value="Sig_transdc_resp-reg_C-effctor"/>
</dbReference>
<dbReference type="SMART" id="SM00421">
    <property type="entry name" value="HTH_LUXR"/>
    <property type="match status" value="1"/>
</dbReference>
<dbReference type="SUPFAM" id="SSF46894">
    <property type="entry name" value="C-terminal effector domain of the bipartite response regulators"/>
    <property type="match status" value="1"/>
</dbReference>
<dbReference type="InterPro" id="IPR036388">
    <property type="entry name" value="WH-like_DNA-bd_sf"/>
</dbReference>
<evidence type="ECO:0000256" key="3">
    <source>
        <dbReference type="PROSITE-ProRule" id="PRU00169"/>
    </source>
</evidence>
<dbReference type="SUPFAM" id="SSF52172">
    <property type="entry name" value="CheY-like"/>
    <property type="match status" value="1"/>
</dbReference>
<feature type="domain" description="Response regulatory" evidence="5">
    <location>
        <begin position="11"/>
        <end position="129"/>
    </location>
</feature>
<gene>
    <name evidence="6" type="ORF">P3W24_13015</name>
</gene>
<keyword evidence="7" id="KW-1185">Reference proteome</keyword>
<dbReference type="InterPro" id="IPR011006">
    <property type="entry name" value="CheY-like_superfamily"/>
</dbReference>
<evidence type="ECO:0000313" key="6">
    <source>
        <dbReference type="EMBL" id="MDF4025891.1"/>
    </source>
</evidence>
<protein>
    <submittedName>
        <fullName evidence="6">Response regulator transcription factor</fullName>
    </submittedName>
</protein>
<evidence type="ECO:0000313" key="7">
    <source>
        <dbReference type="Proteomes" id="UP001528850"/>
    </source>
</evidence>
<dbReference type="Gene3D" id="1.10.10.10">
    <property type="entry name" value="Winged helix-like DNA-binding domain superfamily/Winged helix DNA-binding domain"/>
    <property type="match status" value="1"/>
</dbReference>
<sequence length="216" mass="23006">MSARSYIGSVRVALLDDHALVRKGLIAQLEKSPSILVVGSHGNSKPFRALLASMPVDVAVIDYSLSRDDVDGVALVKQLRAAHPRLKILVVSAHEEGLIVQGLLSAGADGFVAKSQDPDDVIRAIDAVMTGQPFVSSSSVSEDVPPGVGLLSPKELEVVRCLLQGSAVSEIARKFDRSVKTISAQKSAAYRKLDIANDAQLHRLKPYILGQDGTHP</sequence>
<dbReference type="PROSITE" id="PS50043">
    <property type="entry name" value="HTH_LUXR_2"/>
    <property type="match status" value="1"/>
</dbReference>
<dbReference type="Pfam" id="PF00072">
    <property type="entry name" value="Response_reg"/>
    <property type="match status" value="1"/>
</dbReference>
<dbReference type="Gene3D" id="3.40.50.2300">
    <property type="match status" value="1"/>
</dbReference>
<evidence type="ECO:0000256" key="2">
    <source>
        <dbReference type="ARBA" id="ARBA00023125"/>
    </source>
</evidence>
<comment type="caution">
    <text evidence="6">The sequence shown here is derived from an EMBL/GenBank/DDBJ whole genome shotgun (WGS) entry which is preliminary data.</text>
</comment>
<keyword evidence="2" id="KW-0238">DNA-binding</keyword>
<dbReference type="EMBL" id="JARJJS010000003">
    <property type="protein sequence ID" value="MDF4025891.1"/>
    <property type="molecule type" value="Genomic_DNA"/>
</dbReference>
<evidence type="ECO:0000259" key="4">
    <source>
        <dbReference type="PROSITE" id="PS50043"/>
    </source>
</evidence>
<dbReference type="InterPro" id="IPR000792">
    <property type="entry name" value="Tscrpt_reg_LuxR_C"/>
</dbReference>
<dbReference type="CDD" id="cd06170">
    <property type="entry name" value="LuxR_C_like"/>
    <property type="match status" value="1"/>
</dbReference>
<keyword evidence="1 3" id="KW-0597">Phosphoprotein</keyword>
<dbReference type="PROSITE" id="PS00622">
    <property type="entry name" value="HTH_LUXR_1"/>
    <property type="match status" value="1"/>
</dbReference>
<reference evidence="6 7" key="1">
    <citation type="journal article" date="2024" name="Curr. Microbiol.">
        <title>Luteibacter sahnii sp. nov., A Novel Yellow-Colored Xanthomonadin Pigment Producing Probiotic Bacterium from Healthy Rice Seed Microbiome.</title>
        <authorList>
            <person name="Jaiswal G."/>
            <person name="Rana R."/>
            <person name="Nayak P.K."/>
            <person name="Chouhan R."/>
            <person name="Gandhi S.G."/>
            <person name="Patel H.K."/>
            <person name="Patil P.B."/>
        </authorList>
    </citation>
    <scope>NUCLEOTIDE SEQUENCE [LARGE SCALE GENOMIC DNA]</scope>
    <source>
        <strain evidence="6 7">PPL201</strain>
    </source>
</reference>